<evidence type="ECO:0000256" key="2">
    <source>
        <dbReference type="SAM" id="SignalP"/>
    </source>
</evidence>
<dbReference type="InterPro" id="IPR008258">
    <property type="entry name" value="Transglycosylase_SLT_dom_1"/>
</dbReference>
<evidence type="ECO:0000256" key="1">
    <source>
        <dbReference type="SAM" id="MobiDB-lite"/>
    </source>
</evidence>
<dbReference type="GO" id="GO:0004553">
    <property type="term" value="F:hydrolase activity, hydrolyzing O-glycosyl compounds"/>
    <property type="evidence" value="ECO:0007669"/>
    <property type="project" value="InterPro"/>
</dbReference>
<reference evidence="5" key="1">
    <citation type="submission" date="2019-06" db="EMBL/GenBank/DDBJ databases">
        <title>Complete genome sequence of Methylogaea oryzae strain JCM16910.</title>
        <authorList>
            <person name="Asakawa S."/>
        </authorList>
    </citation>
    <scope>NUCLEOTIDE SEQUENCE</scope>
    <source>
        <strain evidence="5">E10</strain>
    </source>
</reference>
<sequence>MSMQTLIRLAVAWLLLPSFPSAAADLSAQRQLFHQAEQAQAKGRRAEWVELLPRLRGYPLYPSLAADQLSGDLDNHRAIESFLDQYGWSRAASRLRRDWMEHLAELGEWRRFFAHYQEGDDKALRCLYHYGQIATGKSDEGYAGGEALWLSGNSLPKSCDLLFDRMASAGRLTRDKIWRRFQLALEHKQPQLAASIETYMGADDRRVAGFWRKVHDNPKLALTCAPLPAPGHLGGKIFVHALDRLASHDAERALGLWRGHRSQVDVAAEDAAYMERRLALALALSRHPGAYAALEALPAERDDEDVRAWRVRAALLARNWPAVLSAWQRLSAVEKNQPEWRYWQGRALEQLGESQTSKEAYGQAAQQRDFFGFLAADRIGGQYHTSHKPTVVDARDMQRLADSPPFEAVREWRWLDRDSEAQAEWFHALKRLSAQDKAVAAKLAQQWGWHSVAIATAARADTWDDLSLRFPVAYEHAVERHADRQQLDPGIVYGLIRQESAFDRNAQSAVGARGLMQIMPSTAQTIAKVLREKFTSVGLLHDPEVNVRYGTYYFKDLLERFRGNFAMAAAAYNAGPQRVHRWQPAGGTVPSDIWVEQIPFKETRHYVSTVLGNAIIYQEQLNGKGKRRIGQLLPEVPAGSSRDDDGGSGGGCF</sequence>
<feature type="chain" id="PRO_5034687059" evidence="2">
    <location>
        <begin position="24"/>
        <end position="653"/>
    </location>
</feature>
<dbReference type="PANTHER" id="PTHR37423:SF5">
    <property type="entry name" value="SOLUBLE LYTIC MUREIN TRANSGLYCOSYLASE"/>
    <property type="match status" value="1"/>
</dbReference>
<dbReference type="EMBL" id="AP019782">
    <property type="protein sequence ID" value="BBL71459.1"/>
    <property type="molecule type" value="Genomic_DNA"/>
</dbReference>
<dbReference type="PANTHER" id="PTHR37423">
    <property type="entry name" value="SOLUBLE LYTIC MUREIN TRANSGLYCOSYLASE-RELATED"/>
    <property type="match status" value="1"/>
</dbReference>
<feature type="domain" description="Transglycosylase SLT" evidence="3">
    <location>
        <begin position="479"/>
        <end position="584"/>
    </location>
</feature>
<proteinExistence type="predicted"/>
<organism evidence="5 6">
    <name type="scientific">Methylogaea oryzae</name>
    <dbReference type="NCBI Taxonomy" id="1295382"/>
    <lineage>
        <taxon>Bacteria</taxon>
        <taxon>Pseudomonadati</taxon>
        <taxon>Pseudomonadota</taxon>
        <taxon>Gammaproteobacteria</taxon>
        <taxon>Methylococcales</taxon>
        <taxon>Methylococcaceae</taxon>
        <taxon>Methylogaea</taxon>
    </lineage>
</organism>
<evidence type="ECO:0000259" key="4">
    <source>
        <dbReference type="Pfam" id="PF14718"/>
    </source>
</evidence>
<gene>
    <name evidence="5" type="ORF">MoryE10_20650</name>
</gene>
<keyword evidence="2" id="KW-0732">Signal</keyword>
<dbReference type="CDD" id="cd13401">
    <property type="entry name" value="Slt70-like"/>
    <property type="match status" value="1"/>
</dbReference>
<accession>A0A8D5AK56</accession>
<feature type="domain" description="Lytic transglycosylase superhelical linker" evidence="4">
    <location>
        <begin position="400"/>
        <end position="466"/>
    </location>
</feature>
<feature type="signal peptide" evidence="2">
    <location>
        <begin position="1"/>
        <end position="23"/>
    </location>
</feature>
<evidence type="ECO:0000259" key="3">
    <source>
        <dbReference type="Pfam" id="PF01464"/>
    </source>
</evidence>
<dbReference type="GO" id="GO:0042597">
    <property type="term" value="C:periplasmic space"/>
    <property type="evidence" value="ECO:0007669"/>
    <property type="project" value="InterPro"/>
</dbReference>
<evidence type="ECO:0000313" key="5">
    <source>
        <dbReference type="EMBL" id="BBL71459.1"/>
    </source>
</evidence>
<protein>
    <submittedName>
        <fullName evidence="5">Lytic transglycosylase</fullName>
    </submittedName>
</protein>
<dbReference type="Proteomes" id="UP000824988">
    <property type="component" value="Chromosome"/>
</dbReference>
<name>A0A8D5AK56_9GAMM</name>
<dbReference type="Pfam" id="PF14718">
    <property type="entry name" value="SLT_L"/>
    <property type="match status" value="1"/>
</dbReference>
<dbReference type="AlphaFoldDB" id="A0A8D5AK56"/>
<dbReference type="InterPro" id="IPR012289">
    <property type="entry name" value="Lytic_TGlycosylase_superhlx_L"/>
</dbReference>
<feature type="region of interest" description="Disordered" evidence="1">
    <location>
        <begin position="633"/>
        <end position="653"/>
    </location>
</feature>
<dbReference type="KEGG" id="moz:MoryE10_20650"/>
<keyword evidence="6" id="KW-1185">Reference proteome</keyword>
<dbReference type="Pfam" id="PF01464">
    <property type="entry name" value="SLT"/>
    <property type="match status" value="1"/>
</dbReference>
<evidence type="ECO:0000313" key="6">
    <source>
        <dbReference type="Proteomes" id="UP000824988"/>
    </source>
</evidence>